<dbReference type="InterPro" id="IPR027273">
    <property type="entry name" value="Neocarzinostatin-like"/>
</dbReference>
<dbReference type="InterPro" id="IPR003961">
    <property type="entry name" value="FN3_dom"/>
</dbReference>
<keyword evidence="3" id="KW-1133">Transmembrane helix</keyword>
<gene>
    <name evidence="5" type="ORF">MNBD_ACTINO01-137</name>
</gene>
<accession>A0A3B0S9V1</accession>
<evidence type="ECO:0000313" key="5">
    <source>
        <dbReference type="EMBL" id="VAV93103.1"/>
    </source>
</evidence>
<evidence type="ECO:0000256" key="1">
    <source>
        <dbReference type="ARBA" id="ARBA00022737"/>
    </source>
</evidence>
<dbReference type="Pfam" id="PF00041">
    <property type="entry name" value="fn3"/>
    <property type="match status" value="1"/>
</dbReference>
<dbReference type="InterPro" id="IPR050964">
    <property type="entry name" value="Striated_Muscle_Regulatory"/>
</dbReference>
<dbReference type="InterPro" id="IPR036116">
    <property type="entry name" value="FN3_sf"/>
</dbReference>
<dbReference type="CDD" id="cd00063">
    <property type="entry name" value="FN3"/>
    <property type="match status" value="1"/>
</dbReference>
<keyword evidence="1" id="KW-0677">Repeat</keyword>
<dbReference type="SMART" id="SM00060">
    <property type="entry name" value="FN3"/>
    <property type="match status" value="1"/>
</dbReference>
<dbReference type="PANTHER" id="PTHR13817:SF73">
    <property type="entry name" value="FIBRONECTIN TYPE-III DOMAIN-CONTAINING PROTEIN"/>
    <property type="match status" value="1"/>
</dbReference>
<dbReference type="Gene3D" id="2.60.40.10">
    <property type="entry name" value="Immunoglobulins"/>
    <property type="match status" value="1"/>
</dbReference>
<dbReference type="AlphaFoldDB" id="A0A3B0S9V1"/>
<proteinExistence type="predicted"/>
<feature type="region of interest" description="Disordered" evidence="2">
    <location>
        <begin position="1"/>
        <end position="22"/>
    </location>
</feature>
<reference evidence="5" key="1">
    <citation type="submission" date="2018-06" db="EMBL/GenBank/DDBJ databases">
        <authorList>
            <person name="Zhirakovskaya E."/>
        </authorList>
    </citation>
    <scope>NUCLEOTIDE SEQUENCE</scope>
</reference>
<feature type="transmembrane region" description="Helical" evidence="3">
    <location>
        <begin position="184"/>
        <end position="202"/>
    </location>
</feature>
<evidence type="ECO:0000256" key="3">
    <source>
        <dbReference type="SAM" id="Phobius"/>
    </source>
</evidence>
<name>A0A3B0S9V1_9ZZZZ</name>
<feature type="region of interest" description="Disordered" evidence="2">
    <location>
        <begin position="62"/>
        <end position="100"/>
    </location>
</feature>
<dbReference type="InterPro" id="IPR013783">
    <property type="entry name" value="Ig-like_fold"/>
</dbReference>
<feature type="non-terminal residue" evidence="5">
    <location>
        <position position="1"/>
    </location>
</feature>
<evidence type="ECO:0000256" key="2">
    <source>
        <dbReference type="SAM" id="MobiDB-lite"/>
    </source>
</evidence>
<sequence>AAPGNTEAAVSWTPPTNDGGSPITGYTATATPGSATCTTTTTSCTVTGLTNGTDYTFSVHATNTNGNSTESTPTTTTTTTPLSPVTPGASVDKTTPGSGDNLEVSGSGFMPGSNVEIWLYSDPALLTSITADDTGAFTVTITLPEGVTGAHELRIIGTDQNSGAVTEVLGLSIAETLPNTGIDLIPLLVIASLLIAAGVALLSRGKAHSDGLSESPRV</sequence>
<protein>
    <recommendedName>
        <fullName evidence="4">Fibronectin type-III domain-containing protein</fullName>
    </recommendedName>
</protein>
<organism evidence="5">
    <name type="scientific">hydrothermal vent metagenome</name>
    <dbReference type="NCBI Taxonomy" id="652676"/>
    <lineage>
        <taxon>unclassified sequences</taxon>
        <taxon>metagenomes</taxon>
        <taxon>ecological metagenomes</taxon>
    </lineage>
</organism>
<evidence type="ECO:0000259" key="4">
    <source>
        <dbReference type="PROSITE" id="PS50853"/>
    </source>
</evidence>
<feature type="compositionally biased region" description="Low complexity" evidence="2">
    <location>
        <begin position="62"/>
        <end position="87"/>
    </location>
</feature>
<keyword evidence="3" id="KW-0472">Membrane</keyword>
<dbReference type="SUPFAM" id="SSF49319">
    <property type="entry name" value="Actinoxanthin-like"/>
    <property type="match status" value="1"/>
</dbReference>
<keyword evidence="3" id="KW-0812">Transmembrane</keyword>
<dbReference type="PROSITE" id="PS50853">
    <property type="entry name" value="FN3"/>
    <property type="match status" value="1"/>
</dbReference>
<dbReference type="EMBL" id="UOEI01000092">
    <property type="protein sequence ID" value="VAV93103.1"/>
    <property type="molecule type" value="Genomic_DNA"/>
</dbReference>
<dbReference type="PANTHER" id="PTHR13817">
    <property type="entry name" value="TITIN"/>
    <property type="match status" value="1"/>
</dbReference>
<dbReference type="SUPFAM" id="SSF49265">
    <property type="entry name" value="Fibronectin type III"/>
    <property type="match status" value="1"/>
</dbReference>
<dbReference type="PRINTS" id="PR00014">
    <property type="entry name" value="FNTYPEIII"/>
</dbReference>
<feature type="domain" description="Fibronectin type-III" evidence="4">
    <location>
        <begin position="1"/>
        <end position="82"/>
    </location>
</feature>
<dbReference type="Gene3D" id="2.60.40.230">
    <property type="entry name" value="Neocarzinostatin-like"/>
    <property type="match status" value="1"/>
</dbReference>